<dbReference type="GO" id="GO:0030246">
    <property type="term" value="F:carbohydrate binding"/>
    <property type="evidence" value="ECO:0007669"/>
    <property type="project" value="InterPro"/>
</dbReference>
<dbReference type="eggNOG" id="COG2133">
    <property type="taxonomic scope" value="Bacteria"/>
</dbReference>
<accession>A0A0A2MSM2</accession>
<dbReference type="Proteomes" id="UP000030111">
    <property type="component" value="Unassembled WGS sequence"/>
</dbReference>
<dbReference type="PROSITE" id="PS50022">
    <property type="entry name" value="FA58C_3"/>
    <property type="match status" value="2"/>
</dbReference>
<dbReference type="InterPro" id="IPR005084">
    <property type="entry name" value="CBM6"/>
</dbReference>
<dbReference type="PROSITE" id="PS52008">
    <property type="entry name" value="GH81"/>
    <property type="match status" value="1"/>
</dbReference>
<evidence type="ECO:0000256" key="3">
    <source>
        <dbReference type="ARBA" id="ARBA00012780"/>
    </source>
</evidence>
<dbReference type="Pfam" id="PF18962">
    <property type="entry name" value="Por_Secre_tail"/>
    <property type="match status" value="1"/>
</dbReference>
<dbReference type="GO" id="GO:0000272">
    <property type="term" value="P:polysaccharide catabolic process"/>
    <property type="evidence" value="ECO:0007669"/>
    <property type="project" value="UniProtKB-KW"/>
</dbReference>
<comment type="similarity">
    <text evidence="2">Belongs to the glycosyl hydrolase 81 family.</text>
</comment>
<dbReference type="PANTHER" id="PTHR31983">
    <property type="entry name" value="ENDO-1,3(4)-BETA-GLUCANASE 1"/>
    <property type="match status" value="1"/>
</dbReference>
<keyword evidence="7" id="KW-0326">Glycosidase</keyword>
<dbReference type="InterPro" id="IPR006584">
    <property type="entry name" value="Cellulose-bd_IV"/>
</dbReference>
<dbReference type="NCBIfam" id="TIGR04183">
    <property type="entry name" value="Por_Secre_tail"/>
    <property type="match status" value="1"/>
</dbReference>
<dbReference type="GO" id="GO:0071555">
    <property type="term" value="P:cell wall organization"/>
    <property type="evidence" value="ECO:0007669"/>
    <property type="project" value="UniProtKB-KW"/>
</dbReference>
<evidence type="ECO:0000259" key="11">
    <source>
        <dbReference type="PROSITE" id="PS50022"/>
    </source>
</evidence>
<dbReference type="GO" id="GO:0042973">
    <property type="term" value="F:glucan endo-1,3-beta-D-glucosidase activity"/>
    <property type="evidence" value="ECO:0007669"/>
    <property type="project" value="UniProtKB-EC"/>
</dbReference>
<dbReference type="Gene3D" id="2.60.120.260">
    <property type="entry name" value="Galactose-binding domain-like"/>
    <property type="match status" value="4"/>
</dbReference>
<evidence type="ECO:0000256" key="7">
    <source>
        <dbReference type="ARBA" id="ARBA00023295"/>
    </source>
</evidence>
<evidence type="ECO:0000256" key="10">
    <source>
        <dbReference type="SAM" id="SignalP"/>
    </source>
</evidence>
<protein>
    <recommendedName>
        <fullName evidence="3">glucan endo-1,3-beta-D-glucosidase</fullName>
        <ecNumber evidence="3">3.2.1.39</ecNumber>
    </recommendedName>
</protein>
<evidence type="ECO:0000256" key="6">
    <source>
        <dbReference type="ARBA" id="ARBA00023277"/>
    </source>
</evidence>
<dbReference type="InterPro" id="IPR008979">
    <property type="entry name" value="Galactose-bd-like_sf"/>
</dbReference>
<dbReference type="InterPro" id="IPR005200">
    <property type="entry name" value="Endo-beta-glucanase"/>
</dbReference>
<dbReference type="InterPro" id="IPR000421">
    <property type="entry name" value="FA58C"/>
</dbReference>
<dbReference type="Pfam" id="PF17652">
    <property type="entry name" value="Glyco_hydro81C"/>
    <property type="match status" value="1"/>
</dbReference>
<gene>
    <name evidence="13" type="ORF">Q766_00300</name>
</gene>
<keyword evidence="9" id="KW-0624">Polysaccharide degradation</keyword>
<dbReference type="PROSITE" id="PS51175">
    <property type="entry name" value="CBM6"/>
    <property type="match status" value="1"/>
</dbReference>
<dbReference type="AlphaFoldDB" id="A0A0A2MSM2"/>
<dbReference type="PANTHER" id="PTHR31983:SF0">
    <property type="entry name" value="GLUCAN ENDO-1,3-BETA-D-GLUCOSIDASE 2"/>
    <property type="match status" value="1"/>
</dbReference>
<feature type="chain" id="PRO_5001992760" description="glucan endo-1,3-beta-D-glucosidase" evidence="10">
    <location>
        <begin position="21"/>
        <end position="1272"/>
    </location>
</feature>
<dbReference type="CDD" id="cd04080">
    <property type="entry name" value="CBM6_cellulase-like"/>
    <property type="match status" value="1"/>
</dbReference>
<dbReference type="RefSeq" id="WP_026991984.1">
    <property type="nucleotide sequence ID" value="NZ_JRLY01000001.1"/>
</dbReference>
<evidence type="ECO:0000313" key="13">
    <source>
        <dbReference type="EMBL" id="KGO94601.1"/>
    </source>
</evidence>
<keyword evidence="8" id="KW-0961">Cell wall biogenesis/degradation</keyword>
<feature type="signal peptide" evidence="10">
    <location>
        <begin position="1"/>
        <end position="20"/>
    </location>
</feature>
<evidence type="ECO:0000256" key="4">
    <source>
        <dbReference type="ARBA" id="ARBA00022729"/>
    </source>
</evidence>
<dbReference type="InterPro" id="IPR040720">
    <property type="entry name" value="GH81_C"/>
</dbReference>
<keyword evidence="4 10" id="KW-0732">Signal</keyword>
<dbReference type="SUPFAM" id="SSF49785">
    <property type="entry name" value="Galactose-binding domain-like"/>
    <property type="match status" value="4"/>
</dbReference>
<proteinExistence type="inferred from homology"/>
<evidence type="ECO:0000256" key="5">
    <source>
        <dbReference type="ARBA" id="ARBA00022801"/>
    </source>
</evidence>
<dbReference type="Pfam" id="PF22633">
    <property type="entry name" value="F5_F8_type_C_2"/>
    <property type="match status" value="2"/>
</dbReference>
<feature type="domain" description="CBM6" evidence="12">
    <location>
        <begin position="1057"/>
        <end position="1176"/>
    </location>
</feature>
<keyword evidence="6" id="KW-0119">Carbohydrate metabolism</keyword>
<organism evidence="13 14">
    <name type="scientific">Flavobacterium subsaxonicum WB 4.1-42 = DSM 21790</name>
    <dbReference type="NCBI Taxonomy" id="1121898"/>
    <lineage>
        <taxon>Bacteria</taxon>
        <taxon>Pseudomonadati</taxon>
        <taxon>Bacteroidota</taxon>
        <taxon>Flavobacteriia</taxon>
        <taxon>Flavobacteriales</taxon>
        <taxon>Flavobacteriaceae</taxon>
        <taxon>Flavobacterium</taxon>
    </lineage>
</organism>
<dbReference type="Pfam" id="PF03422">
    <property type="entry name" value="CBM_6"/>
    <property type="match status" value="1"/>
</dbReference>
<evidence type="ECO:0000256" key="1">
    <source>
        <dbReference type="ARBA" id="ARBA00000382"/>
    </source>
</evidence>
<dbReference type="InterPro" id="IPR026444">
    <property type="entry name" value="Secre_tail"/>
</dbReference>
<dbReference type="STRING" id="1121898.GCA_000422725_00537"/>
<dbReference type="EC" id="3.2.1.39" evidence="3"/>
<dbReference type="EMBL" id="JRLY01000001">
    <property type="protein sequence ID" value="KGO94601.1"/>
    <property type="molecule type" value="Genomic_DNA"/>
</dbReference>
<evidence type="ECO:0000256" key="8">
    <source>
        <dbReference type="ARBA" id="ARBA00023316"/>
    </source>
</evidence>
<name>A0A0A2MSM2_9FLAO</name>
<evidence type="ECO:0000256" key="9">
    <source>
        <dbReference type="ARBA" id="ARBA00023326"/>
    </source>
</evidence>
<dbReference type="OrthoDB" id="954626at2"/>
<evidence type="ECO:0000259" key="12">
    <source>
        <dbReference type="PROSITE" id="PS51175"/>
    </source>
</evidence>
<comment type="caution">
    <text evidence="13">The sequence shown here is derived from an EMBL/GenBank/DDBJ whole genome shotgun (WGS) entry which is preliminary data.</text>
</comment>
<feature type="domain" description="F5/8 type C" evidence="11">
    <location>
        <begin position="902"/>
        <end position="1043"/>
    </location>
</feature>
<dbReference type="GO" id="GO:0052861">
    <property type="term" value="F:endo-1,3(4)-beta-glucanase activity"/>
    <property type="evidence" value="ECO:0007669"/>
    <property type="project" value="InterPro"/>
</dbReference>
<comment type="catalytic activity">
    <reaction evidence="1">
        <text>Hydrolysis of (1-&gt;3)-beta-D-glucosidic linkages in (1-&gt;3)-beta-D-glucans.</text>
        <dbReference type="EC" id="3.2.1.39"/>
    </reaction>
</comment>
<dbReference type="SMART" id="SM00606">
    <property type="entry name" value="CBD_IV"/>
    <property type="match status" value="1"/>
</dbReference>
<keyword evidence="5" id="KW-0378">Hydrolase</keyword>
<evidence type="ECO:0000256" key="2">
    <source>
        <dbReference type="ARBA" id="ARBA00010730"/>
    </source>
</evidence>
<keyword evidence="14" id="KW-1185">Reference proteome</keyword>
<dbReference type="eggNOG" id="COG5498">
    <property type="taxonomic scope" value="Bacteria"/>
</dbReference>
<evidence type="ECO:0000313" key="14">
    <source>
        <dbReference type="Proteomes" id="UP000030111"/>
    </source>
</evidence>
<sequence length="1272" mass="138450">MKHIYLCAAALALGLWQANAQTPVAVGSGSYASAVPAAEDIDWNEDGVGDIFPFINTQTIYVQPGETRPIPTNDWWTSLLVEQYSGLLWAYPLMVDAESYGPRIFFPNSFSADGSNIVYGGSMMIKATGYTPEKAIAKDWSDWGVVMGIPDAAHNKNIDVTMAHGIPFVWLQTQGVNPELSFDAGASYLTAAGTAVQFPTTSSFVVQTDGRYMGVHLPGNASAEIQNQQYVQIDLGSTQPITKVSLNWEAAFAKGYGIQVSTNGSTWTSVATETNGNGGIDDITLNTSGRYVRVVFNERGTIYAYSLWEVSIFNGATLLSLNKTATAASTEANYFATSLTDGNTGTRWASDASQFEKLVINTGNGGSYFVVSALHNPAELTTYETYAFNRVTNTQVLYDYTAATGKVATTWNITTANLKGQANGNTVQGFLPHLYYNAANTVNFNTPTYVSPRGTLKTANGKSFTFTYDFNGIIPSYNSPYSNSADAHPYDADVMFNLLTNFSKKQGYGGDTYWGGKDLVNYAKYMLMAKEVNHQAYESLKAKTKESLINWLTYTPGETEKFFARYDRWKAIVGFNESYGSSQFTDNHFHYGYLIQACAMYGMVDPQFLTDYGPMIKLVAQQYANWNRNDTFLPYLRTFDPWIGHSYAGGTSSSTGNNQESTSEAMQSWTGLFLLGDMLNDESIRDVGAFGYTTESFATLEYWFDWKNRNLPAAYPHDVVGILSNQGFAYGTYFSASPVHIHGIQYLPVNPGFKYLARDKQWAAGEYADMMTESAAIDGHQNELDFGDDWAHVALGFRQLYDPEYVAGFMEDNLALAPTSPDYIMDYEAAGMTYYYTHANQNLGDFSFNYRTNFPTSSTFEVNGTFSHAVAYNPTATAKTCTIYNSSNGVVGSFTVPAYTMVTYPSLPTTGQQPTGCYGLAPVAATATSGGNSIAAAIDGNLGSRWESAFADPQTLTVDLGVSSHVDAITLSWEAANAKDYTLSGSVDGNTWAPVATKTNMAAGARTDVITNVNANYRYLRMIGTARTIPYGYSIYEFEVCGSAASTPTTNFVTLPAQIQAESYTAQSGVQLETTSDTGAGQNVGYIDTNDYMDYQVYAPTAGSYPVQFRISSPYTGTSIQLLSNGNAVGTYTLTNTGGWQTWQTVNGTVTLPAGNQTLRVKANVGGFNLNWFNVGNVGSGLRFGNLGTGEKETDEVSGSFTSVTQIYPNPAHNLINVVTDKDADVAIYNVNGALIKQQAVKQGESQINIEGFASGVYFVRVGQETFKLAVE</sequence>
<reference evidence="13 14" key="1">
    <citation type="submission" date="2013-09" db="EMBL/GenBank/DDBJ databases">
        <authorList>
            <person name="Zeng Z."/>
            <person name="Chen C."/>
        </authorList>
    </citation>
    <scope>NUCLEOTIDE SEQUENCE [LARGE SCALE GENOMIC DNA]</scope>
    <source>
        <strain evidence="13 14">WB 4.1-42</strain>
    </source>
</reference>
<feature type="domain" description="F5/8 type C" evidence="11">
    <location>
        <begin position="175"/>
        <end position="315"/>
    </location>
</feature>